<organism evidence="1 2">
    <name type="scientific">Jeotgalibaca arthritidis</name>
    <dbReference type="NCBI Taxonomy" id="1868794"/>
    <lineage>
        <taxon>Bacteria</taxon>
        <taxon>Bacillati</taxon>
        <taxon>Bacillota</taxon>
        <taxon>Bacilli</taxon>
        <taxon>Lactobacillales</taxon>
        <taxon>Carnobacteriaceae</taxon>
        <taxon>Jeotgalibaca</taxon>
    </lineage>
</organism>
<name>A0A6G7K846_9LACT</name>
<reference evidence="1 2" key="1">
    <citation type="journal article" date="2017" name="Int. J. Syst. Evol. Microbiol.">
        <title>Jeotgalibaca porci sp. nov. and Jeotgalibaca arthritidis sp. nov., isolated from pigs, and emended description of the genus Jeotgalibaca.</title>
        <authorList>
            <person name="Zamora L."/>
            <person name="Perez-Sancho M."/>
            <person name="Dominguez L."/>
            <person name="Fernandez-Garayzabal J.F."/>
            <person name="Vela A.I."/>
        </authorList>
    </citation>
    <scope>NUCLEOTIDE SEQUENCE [LARGE SCALE GENOMIC DNA]</scope>
    <source>
        <strain evidence="1 2">CECT 9157</strain>
    </source>
</reference>
<dbReference type="Gene3D" id="3.30.1490.300">
    <property type="match status" value="1"/>
</dbReference>
<evidence type="ECO:0000313" key="2">
    <source>
        <dbReference type="Proteomes" id="UP000501451"/>
    </source>
</evidence>
<dbReference type="Gene3D" id="3.30.420.40">
    <property type="match status" value="2"/>
</dbReference>
<dbReference type="KEGG" id="jar:G7057_02365"/>
<evidence type="ECO:0000313" key="1">
    <source>
        <dbReference type="EMBL" id="QII81433.1"/>
    </source>
</evidence>
<keyword evidence="2" id="KW-1185">Reference proteome</keyword>
<accession>A0A6G7K846</accession>
<dbReference type="InterPro" id="IPR005883">
    <property type="entry name" value="PilM"/>
</dbReference>
<proteinExistence type="predicted"/>
<dbReference type="EMBL" id="CP049740">
    <property type="protein sequence ID" value="QII81433.1"/>
    <property type="molecule type" value="Genomic_DNA"/>
</dbReference>
<dbReference type="AlphaFoldDB" id="A0A6G7K846"/>
<sequence length="326" mass="37889">MLLRKKPHLYIEFMEKAIRYLAVDSQSNQLMEKDYIMFDTAILYEGKIINPALVENRLKALVAEKKWRNAKVAIILPNDYIVVREEEIPAQLTQAEAKDYIALHLNHLIRSPFPQTSFHFEQVEKDDDKQTVLLLLYATDVIHHYQTVIENSGLIPHIADISSLSLYRVLINQMSFDNNKHILLLQWHPCHNLITVYHNHLPKVIRHAKAIRLANLWELGKNGEWQWNGERSELEDDISESMNGLERFINFYRYSVLNGESGVTDVVLTGDFPYLDLIKNQLAERTNLPIHELSTEEPLENQFLPLYGLTLKNKKSILKPKKGEGK</sequence>
<dbReference type="RefSeq" id="WP_166161056.1">
    <property type="nucleotide sequence ID" value="NZ_CP049740.1"/>
</dbReference>
<dbReference type="Proteomes" id="UP000501451">
    <property type="component" value="Chromosome"/>
</dbReference>
<protein>
    <submittedName>
        <fullName evidence="1">Pilus assembly protein PilM</fullName>
    </submittedName>
</protein>
<dbReference type="Pfam" id="PF11104">
    <property type="entry name" value="PilM_2"/>
    <property type="match status" value="1"/>
</dbReference>
<gene>
    <name evidence="1" type="ORF">G7057_02365</name>
</gene>